<dbReference type="RefSeq" id="WP_153292314.1">
    <property type="nucleotide sequence ID" value="NZ_CP045643.1"/>
</dbReference>
<gene>
    <name evidence="2" type="ORF">GFH48_36905</name>
</gene>
<dbReference type="InterPro" id="IPR036291">
    <property type="entry name" value="NAD(P)-bd_dom_sf"/>
</dbReference>
<accession>A0A5Q0LLR4</accession>
<dbReference type="PANTHER" id="PTHR43482">
    <property type="entry name" value="PROTEIN AST1-RELATED"/>
    <property type="match status" value="1"/>
</dbReference>
<organism evidence="2 3">
    <name type="scientific">Streptomyces fagopyri</name>
    <dbReference type="NCBI Taxonomy" id="2662397"/>
    <lineage>
        <taxon>Bacteria</taxon>
        <taxon>Bacillati</taxon>
        <taxon>Actinomycetota</taxon>
        <taxon>Actinomycetes</taxon>
        <taxon>Kitasatosporales</taxon>
        <taxon>Streptomycetaceae</taxon>
        <taxon>Streptomyces</taxon>
    </lineage>
</organism>
<dbReference type="SMART" id="SM00829">
    <property type="entry name" value="PKS_ER"/>
    <property type="match status" value="1"/>
</dbReference>
<dbReference type="SUPFAM" id="SSF50129">
    <property type="entry name" value="GroES-like"/>
    <property type="match status" value="1"/>
</dbReference>
<dbReference type="Pfam" id="PF13602">
    <property type="entry name" value="ADH_zinc_N_2"/>
    <property type="match status" value="1"/>
</dbReference>
<dbReference type="InterPro" id="IPR052585">
    <property type="entry name" value="Lipid_raft_assoc_Zn_ADH"/>
</dbReference>
<dbReference type="InterPro" id="IPR013154">
    <property type="entry name" value="ADH-like_N"/>
</dbReference>
<name>A0A5Q0LLR4_9ACTN</name>
<dbReference type="Proteomes" id="UP000326179">
    <property type="component" value="Chromosome"/>
</dbReference>
<keyword evidence="3" id="KW-1185">Reference proteome</keyword>
<protein>
    <submittedName>
        <fullName evidence="2">Zinc-binding dehydrogenase</fullName>
    </submittedName>
</protein>
<feature type="domain" description="Enoyl reductase (ER)" evidence="1">
    <location>
        <begin position="11"/>
        <end position="302"/>
    </location>
</feature>
<evidence type="ECO:0000313" key="2">
    <source>
        <dbReference type="EMBL" id="QFZ78135.1"/>
    </source>
</evidence>
<dbReference type="InterPro" id="IPR011032">
    <property type="entry name" value="GroES-like_sf"/>
</dbReference>
<evidence type="ECO:0000259" key="1">
    <source>
        <dbReference type="SMART" id="SM00829"/>
    </source>
</evidence>
<dbReference type="PANTHER" id="PTHR43482:SF1">
    <property type="entry name" value="PROTEIN AST1-RELATED"/>
    <property type="match status" value="1"/>
</dbReference>
<sequence length="306" mass="31097">MPKAYVFTRYGGPETEALVEQDRPSPGAGQVLVAVRAAGVNPVDWKQRTGFRRPAAAARELPAVFGNEVAGVVEETGPDVTGFAVGDEVFGNPVAGGYADYAVLPTAVTAHKPAALSFTDAATLPVAAATAYDALHQLGLPAGATVLITGAGGGVGVAATQIAHVLGLRVVGVASDGKKEFVESLGAVHVPAGPDLAERVRAAAPDGVDGVLDLVGGEVLEAAATLPSDRTKVITGADRETVARLGGAGVERARTAAVLDEVARLVADGRLRPFVTATFPLDRAGEALRAVEDGHVRGKIVIEVAR</sequence>
<dbReference type="Gene3D" id="3.90.180.10">
    <property type="entry name" value="Medium-chain alcohol dehydrogenases, catalytic domain"/>
    <property type="match status" value="1"/>
</dbReference>
<dbReference type="SUPFAM" id="SSF51735">
    <property type="entry name" value="NAD(P)-binding Rossmann-fold domains"/>
    <property type="match status" value="1"/>
</dbReference>
<dbReference type="AlphaFoldDB" id="A0A5Q0LLR4"/>
<dbReference type="GO" id="GO:0016491">
    <property type="term" value="F:oxidoreductase activity"/>
    <property type="evidence" value="ECO:0007669"/>
    <property type="project" value="InterPro"/>
</dbReference>
<dbReference type="InterPro" id="IPR020843">
    <property type="entry name" value="ER"/>
</dbReference>
<evidence type="ECO:0000313" key="3">
    <source>
        <dbReference type="Proteomes" id="UP000326179"/>
    </source>
</evidence>
<dbReference type="Pfam" id="PF08240">
    <property type="entry name" value="ADH_N"/>
    <property type="match status" value="1"/>
</dbReference>
<dbReference type="KEGG" id="sfy:GFH48_36905"/>
<proteinExistence type="predicted"/>
<reference evidence="2 3" key="1">
    <citation type="submission" date="2019-10" db="EMBL/GenBank/DDBJ databases">
        <title>A novel species.</title>
        <authorList>
            <person name="Gao J."/>
        </authorList>
    </citation>
    <scope>NUCLEOTIDE SEQUENCE [LARGE SCALE GENOMIC DNA]</scope>
    <source>
        <strain evidence="2 3">QMT-28</strain>
    </source>
</reference>
<dbReference type="CDD" id="cd05289">
    <property type="entry name" value="MDR_like_2"/>
    <property type="match status" value="1"/>
</dbReference>
<dbReference type="Gene3D" id="3.40.50.720">
    <property type="entry name" value="NAD(P)-binding Rossmann-like Domain"/>
    <property type="match status" value="1"/>
</dbReference>
<dbReference type="EMBL" id="CP045643">
    <property type="protein sequence ID" value="QFZ78135.1"/>
    <property type="molecule type" value="Genomic_DNA"/>
</dbReference>